<dbReference type="GO" id="GO:0005886">
    <property type="term" value="C:plasma membrane"/>
    <property type="evidence" value="ECO:0007669"/>
    <property type="project" value="TreeGrafter"/>
</dbReference>
<dbReference type="Pfam" id="PF00858">
    <property type="entry name" value="ASC"/>
    <property type="match status" value="1"/>
</dbReference>
<evidence type="ECO:0000313" key="13">
    <source>
        <dbReference type="Proteomes" id="UP000694866"/>
    </source>
</evidence>
<keyword evidence="7" id="KW-0915">Sodium</keyword>
<dbReference type="Gene3D" id="2.60.470.10">
    <property type="entry name" value="Acid-sensing ion channels like domains"/>
    <property type="match status" value="1"/>
</dbReference>
<reference evidence="14" key="1">
    <citation type="submission" date="2025-08" db="UniProtKB">
        <authorList>
            <consortium name="RefSeq"/>
        </authorList>
    </citation>
    <scope>IDENTIFICATION</scope>
    <source>
        <strain evidence="14">USDA-PBARC FA_bdor</strain>
        <tissue evidence="14">Whole organism</tissue>
    </source>
</reference>
<dbReference type="KEGG" id="fas:105268910"/>
<protein>
    <submittedName>
        <fullName evidence="14">Sodium channel protein Nach-like</fullName>
    </submittedName>
</protein>
<evidence type="ECO:0000256" key="12">
    <source>
        <dbReference type="RuleBase" id="RU000679"/>
    </source>
</evidence>
<dbReference type="AlphaFoldDB" id="A0A9R1TDJ1"/>
<evidence type="ECO:0000313" key="14">
    <source>
        <dbReference type="RefSeq" id="XP_011307125.1"/>
    </source>
</evidence>
<comment type="similarity">
    <text evidence="2 12">Belongs to the amiloride-sensitive sodium channel (TC 1.A.6) family.</text>
</comment>
<dbReference type="RefSeq" id="XP_011307125.1">
    <property type="nucleotide sequence ID" value="XM_011308823.1"/>
</dbReference>
<keyword evidence="5 12" id="KW-0812">Transmembrane</keyword>
<evidence type="ECO:0000256" key="8">
    <source>
        <dbReference type="ARBA" id="ARBA00023065"/>
    </source>
</evidence>
<organism evidence="13 14">
    <name type="scientific">Fopius arisanus</name>
    <dbReference type="NCBI Taxonomy" id="64838"/>
    <lineage>
        <taxon>Eukaryota</taxon>
        <taxon>Metazoa</taxon>
        <taxon>Ecdysozoa</taxon>
        <taxon>Arthropoda</taxon>
        <taxon>Hexapoda</taxon>
        <taxon>Insecta</taxon>
        <taxon>Pterygota</taxon>
        <taxon>Neoptera</taxon>
        <taxon>Endopterygota</taxon>
        <taxon>Hymenoptera</taxon>
        <taxon>Apocrita</taxon>
        <taxon>Ichneumonoidea</taxon>
        <taxon>Braconidae</taxon>
        <taxon>Opiinae</taxon>
        <taxon>Fopius</taxon>
    </lineage>
</organism>
<keyword evidence="4 12" id="KW-0894">Sodium channel</keyword>
<keyword evidence="6" id="KW-1133">Transmembrane helix</keyword>
<evidence type="ECO:0000256" key="6">
    <source>
        <dbReference type="ARBA" id="ARBA00022989"/>
    </source>
</evidence>
<gene>
    <name evidence="14" type="primary">LOC105268910</name>
</gene>
<evidence type="ECO:0000256" key="9">
    <source>
        <dbReference type="ARBA" id="ARBA00023136"/>
    </source>
</evidence>
<dbReference type="GeneID" id="105268910"/>
<evidence type="ECO:0000256" key="1">
    <source>
        <dbReference type="ARBA" id="ARBA00004141"/>
    </source>
</evidence>
<dbReference type="InterPro" id="IPR001873">
    <property type="entry name" value="ENaC"/>
</dbReference>
<evidence type="ECO:0000256" key="10">
    <source>
        <dbReference type="ARBA" id="ARBA00023201"/>
    </source>
</evidence>
<evidence type="ECO:0000256" key="11">
    <source>
        <dbReference type="ARBA" id="ARBA00023303"/>
    </source>
</evidence>
<dbReference type="OrthoDB" id="6436100at2759"/>
<dbReference type="PANTHER" id="PTHR11690:SF253">
    <property type="entry name" value="PICKPOCKET 18-RELATED"/>
    <property type="match status" value="1"/>
</dbReference>
<keyword evidence="9" id="KW-0472">Membrane</keyword>
<proteinExistence type="inferred from homology"/>
<evidence type="ECO:0000256" key="4">
    <source>
        <dbReference type="ARBA" id="ARBA00022461"/>
    </source>
</evidence>
<evidence type="ECO:0000256" key="3">
    <source>
        <dbReference type="ARBA" id="ARBA00022448"/>
    </source>
</evidence>
<dbReference type="GO" id="GO:0015280">
    <property type="term" value="F:ligand-gated sodium channel activity"/>
    <property type="evidence" value="ECO:0007669"/>
    <property type="project" value="TreeGrafter"/>
</dbReference>
<keyword evidence="8 12" id="KW-0406">Ion transport</keyword>
<evidence type="ECO:0000256" key="5">
    <source>
        <dbReference type="ARBA" id="ARBA00022692"/>
    </source>
</evidence>
<keyword evidence="10 12" id="KW-0739">Sodium transport</keyword>
<accession>A0A9R1TDJ1</accession>
<comment type="subcellular location">
    <subcellularLocation>
        <location evidence="1">Membrane</location>
        <topology evidence="1">Multi-pass membrane protein</topology>
    </subcellularLocation>
</comment>
<dbReference type="Gene3D" id="1.10.287.820">
    <property type="entry name" value="Acid-sensing ion channel domain"/>
    <property type="match status" value="1"/>
</dbReference>
<dbReference type="PANTHER" id="PTHR11690">
    <property type="entry name" value="AMILORIDE-SENSITIVE SODIUM CHANNEL-RELATED"/>
    <property type="match status" value="1"/>
</dbReference>
<sequence>MAFLASAFTVYSTTVDYRNAPAATHMVTDMYPVKEIDFPAVAICNMNLISKRKIMELAEEILQMDSVRAMNVTKSKFLELLKTMGHLYTFSSDEEEPGDLLLLHEIMVNAFSGARRKNVGMVSKMIVVECDNYAVRCQWGGVIRMCSDILEPRFTSDGQCCAFNYARWKDHFSSSLSDKMSAPVLKSEVAGSDYGLWLLLDVNSEDYFYQLLPMIGFKVMIYSPTDYPDSPSGSSREILVARSTETLINIGASIFDTTDDAHSMDPVHRSCRFKTELEAQFGGRYSFSDCIVDCRVRDIIKKCNCIPFFYPHPSGYGE</sequence>
<keyword evidence="3 12" id="KW-0813">Transport</keyword>
<name>A0A9R1TDJ1_9HYME</name>
<keyword evidence="11 12" id="KW-0407">Ion channel</keyword>
<evidence type="ECO:0000256" key="2">
    <source>
        <dbReference type="ARBA" id="ARBA00007193"/>
    </source>
</evidence>
<keyword evidence="13" id="KW-1185">Reference proteome</keyword>
<dbReference type="PROSITE" id="PS01206">
    <property type="entry name" value="ASC"/>
    <property type="match status" value="1"/>
</dbReference>
<dbReference type="PRINTS" id="PR01078">
    <property type="entry name" value="AMINACHANNEL"/>
</dbReference>
<evidence type="ECO:0000256" key="7">
    <source>
        <dbReference type="ARBA" id="ARBA00023053"/>
    </source>
</evidence>
<dbReference type="Proteomes" id="UP000694866">
    <property type="component" value="Unplaced"/>
</dbReference>
<dbReference type="InterPro" id="IPR020903">
    <property type="entry name" value="ENaC_CS"/>
</dbReference>